<dbReference type="EMBL" id="CAGI01000142">
    <property type="protein sequence ID" value="CCF49209.1"/>
    <property type="molecule type" value="Genomic_DNA"/>
</dbReference>
<name>I2FQL6_USTHO</name>
<feature type="region of interest" description="Disordered" evidence="1">
    <location>
        <begin position="1"/>
        <end position="22"/>
    </location>
</feature>
<dbReference type="OrthoDB" id="2557684at2759"/>
<evidence type="ECO:0000313" key="2">
    <source>
        <dbReference type="EMBL" id="CCF49209.1"/>
    </source>
</evidence>
<reference evidence="2 3" key="1">
    <citation type="journal article" date="2012" name="Plant Cell">
        <title>Genome comparison of barley and maize smut fungi reveals targeted loss of RNA silencing components and species-specific presence of transposable elements.</title>
        <authorList>
            <person name="Laurie J.D."/>
            <person name="Ali S."/>
            <person name="Linning R."/>
            <person name="Mannhaupt G."/>
            <person name="Wong P."/>
            <person name="Gueldener U."/>
            <person name="Muensterkoetter M."/>
            <person name="Moore R."/>
            <person name="Kahmann R."/>
            <person name="Bakkeren G."/>
            <person name="Schirawski J."/>
        </authorList>
    </citation>
    <scope>NUCLEOTIDE SEQUENCE [LARGE SCALE GENOMIC DNA]</scope>
    <source>
        <strain evidence="3">Uh4875-4</strain>
    </source>
</reference>
<evidence type="ECO:0000313" key="3">
    <source>
        <dbReference type="Proteomes" id="UP000006174"/>
    </source>
</evidence>
<proteinExistence type="predicted"/>
<feature type="compositionally biased region" description="Polar residues" evidence="1">
    <location>
        <begin position="1"/>
        <end position="11"/>
    </location>
</feature>
<sequence length="101" mass="10561">MAPSPYQTRSKTTVTAPPPEVATTSSRCCWVILQVQPCRDTTAGTNPPAPPVLARVADPLASLVARSPLEPLFLGMDGNDVTPSPLPSPFLACTISPPHGE</sequence>
<organism evidence="2 3">
    <name type="scientific">Ustilago hordei</name>
    <name type="common">Barley covered smut fungus</name>
    <dbReference type="NCBI Taxonomy" id="120017"/>
    <lineage>
        <taxon>Eukaryota</taxon>
        <taxon>Fungi</taxon>
        <taxon>Dikarya</taxon>
        <taxon>Basidiomycota</taxon>
        <taxon>Ustilaginomycotina</taxon>
        <taxon>Ustilaginomycetes</taxon>
        <taxon>Ustilaginales</taxon>
        <taxon>Ustilaginaceae</taxon>
        <taxon>Ustilago</taxon>
    </lineage>
</organism>
<protein>
    <submittedName>
        <fullName evidence="2">Uncharacterized protein</fullName>
    </submittedName>
</protein>
<keyword evidence="3" id="KW-1185">Reference proteome</keyword>
<dbReference type="AlphaFoldDB" id="I2FQL6"/>
<evidence type="ECO:0000256" key="1">
    <source>
        <dbReference type="SAM" id="MobiDB-lite"/>
    </source>
</evidence>
<accession>I2FQL6</accession>
<dbReference type="Proteomes" id="UP000006174">
    <property type="component" value="Unassembled WGS sequence"/>
</dbReference>
<comment type="caution">
    <text evidence="2">The sequence shown here is derived from an EMBL/GenBank/DDBJ whole genome shotgun (WGS) entry which is preliminary data.</text>
</comment>
<dbReference type="HOGENOM" id="CLU_145609_0_0_1"/>
<gene>
    <name evidence="2" type="ORF">UHOR_13591</name>
</gene>